<feature type="transmembrane region" description="Helical" evidence="5">
    <location>
        <begin position="151"/>
        <end position="168"/>
    </location>
</feature>
<evidence type="ECO:0000256" key="1">
    <source>
        <dbReference type="ARBA" id="ARBA00004141"/>
    </source>
</evidence>
<feature type="transmembrane region" description="Helical" evidence="5">
    <location>
        <begin position="119"/>
        <end position="139"/>
    </location>
</feature>
<feature type="transmembrane region" description="Helical" evidence="5">
    <location>
        <begin position="210"/>
        <end position="230"/>
    </location>
</feature>
<feature type="transmembrane region" description="Helical" evidence="5">
    <location>
        <begin position="29"/>
        <end position="49"/>
    </location>
</feature>
<keyword evidence="7" id="KW-1185">Reference proteome</keyword>
<evidence type="ECO:0000313" key="6">
    <source>
        <dbReference type="EMBL" id="KAG0271139.1"/>
    </source>
</evidence>
<evidence type="ECO:0000256" key="5">
    <source>
        <dbReference type="SAM" id="Phobius"/>
    </source>
</evidence>
<organism evidence="6 7">
    <name type="scientific">Linnemannia exigua</name>
    <dbReference type="NCBI Taxonomy" id="604196"/>
    <lineage>
        <taxon>Eukaryota</taxon>
        <taxon>Fungi</taxon>
        <taxon>Fungi incertae sedis</taxon>
        <taxon>Mucoromycota</taxon>
        <taxon>Mortierellomycotina</taxon>
        <taxon>Mortierellomycetes</taxon>
        <taxon>Mortierellales</taxon>
        <taxon>Mortierellaceae</taxon>
        <taxon>Linnemannia</taxon>
    </lineage>
</organism>
<proteinExistence type="predicted"/>
<evidence type="ECO:0000256" key="4">
    <source>
        <dbReference type="ARBA" id="ARBA00023136"/>
    </source>
</evidence>
<comment type="subcellular location">
    <subcellularLocation>
        <location evidence="1">Membrane</location>
        <topology evidence="1">Multi-pass membrane protein</topology>
    </subcellularLocation>
</comment>
<dbReference type="PANTHER" id="PTHR23507:SF1">
    <property type="entry name" value="FI18259P1-RELATED"/>
    <property type="match status" value="1"/>
</dbReference>
<dbReference type="PANTHER" id="PTHR23507">
    <property type="entry name" value="ZGC:174356"/>
    <property type="match status" value="1"/>
</dbReference>
<dbReference type="SUPFAM" id="SSF103473">
    <property type="entry name" value="MFS general substrate transporter"/>
    <property type="match status" value="1"/>
</dbReference>
<keyword evidence="3 5" id="KW-1133">Transmembrane helix</keyword>
<dbReference type="AlphaFoldDB" id="A0AAD4D7P9"/>
<dbReference type="GO" id="GO:0022857">
    <property type="term" value="F:transmembrane transporter activity"/>
    <property type="evidence" value="ECO:0007669"/>
    <property type="project" value="TreeGrafter"/>
</dbReference>
<feature type="transmembrane region" description="Helical" evidence="5">
    <location>
        <begin position="236"/>
        <end position="257"/>
    </location>
</feature>
<keyword evidence="2 5" id="KW-0812">Transmembrane</keyword>
<gene>
    <name evidence="6" type="ORF">BGZ95_001100</name>
</gene>
<comment type="caution">
    <text evidence="6">The sequence shown here is derived from an EMBL/GenBank/DDBJ whole genome shotgun (WGS) entry which is preliminary data.</text>
</comment>
<protein>
    <submittedName>
        <fullName evidence="6">Uncharacterized protein</fullName>
    </submittedName>
</protein>
<evidence type="ECO:0000313" key="7">
    <source>
        <dbReference type="Proteomes" id="UP001194580"/>
    </source>
</evidence>
<feature type="transmembrane region" description="Helical" evidence="5">
    <location>
        <begin position="300"/>
        <end position="320"/>
    </location>
</feature>
<keyword evidence="4 5" id="KW-0472">Membrane</keyword>
<dbReference type="InterPro" id="IPR036259">
    <property type="entry name" value="MFS_trans_sf"/>
</dbReference>
<name>A0AAD4D7P9_9FUNG</name>
<feature type="transmembrane region" description="Helical" evidence="5">
    <location>
        <begin position="269"/>
        <end position="288"/>
    </location>
</feature>
<reference evidence="6" key="1">
    <citation type="journal article" date="2020" name="Fungal Divers.">
        <title>Resolving the Mortierellaceae phylogeny through synthesis of multi-gene phylogenetics and phylogenomics.</title>
        <authorList>
            <person name="Vandepol N."/>
            <person name="Liber J."/>
            <person name="Desiro A."/>
            <person name="Na H."/>
            <person name="Kennedy M."/>
            <person name="Barry K."/>
            <person name="Grigoriev I.V."/>
            <person name="Miller A.N."/>
            <person name="O'Donnell K."/>
            <person name="Stajich J.E."/>
            <person name="Bonito G."/>
        </authorList>
    </citation>
    <scope>NUCLEOTIDE SEQUENCE</scope>
    <source>
        <strain evidence="6">NRRL 28262</strain>
    </source>
</reference>
<evidence type="ECO:0000256" key="2">
    <source>
        <dbReference type="ARBA" id="ARBA00022692"/>
    </source>
</evidence>
<evidence type="ECO:0000256" key="3">
    <source>
        <dbReference type="ARBA" id="ARBA00022989"/>
    </source>
</evidence>
<dbReference type="EMBL" id="JAAAIL010001215">
    <property type="protein sequence ID" value="KAG0271139.1"/>
    <property type="molecule type" value="Genomic_DNA"/>
</dbReference>
<sequence>MGYIIVALSLGSMIGSAISDYILEVTGDRTMVLRISLILTALLAIYLTYVPESLRRKPASLTFLATNRINSEHEAADADSPSTFWNIVAFFKSGASMILDPVMAALPGKIPKSTNMATSATPLLILVVHFLVSTADYVFHWDTIQQERHDSFITIAMIVVLLGFLPLWNAAYKAFVVDDATDPAVPPNHRFSQHTSTRQLFGLEAIKMDLLFSVCSLFFVLVSYLLVPLFPSPTMVYFAGGMMAVGAISVVSIIAVLSSVVPNQLFGSVYGAFSICQQSSNIVFGLTYEPLFMKTKATSPLFYFYLSAALVALALFVQTINRLSYHVQ</sequence>
<accession>A0AAD4D7P9</accession>
<dbReference type="Proteomes" id="UP001194580">
    <property type="component" value="Unassembled WGS sequence"/>
</dbReference>
<dbReference type="GO" id="GO:0016020">
    <property type="term" value="C:membrane"/>
    <property type="evidence" value="ECO:0007669"/>
    <property type="project" value="UniProtKB-SubCell"/>
</dbReference>
<dbReference type="Gene3D" id="1.20.1250.20">
    <property type="entry name" value="MFS general substrate transporter like domains"/>
    <property type="match status" value="1"/>
</dbReference>